<evidence type="ECO:0000256" key="2">
    <source>
        <dbReference type="ARBA" id="ARBA00007261"/>
    </source>
</evidence>
<dbReference type="Proteomes" id="UP001597296">
    <property type="component" value="Unassembled WGS sequence"/>
</dbReference>
<reference evidence="14" key="1">
    <citation type="journal article" date="2019" name="Int. J. Syst. Evol. Microbiol.">
        <title>The Global Catalogue of Microorganisms (GCM) 10K type strain sequencing project: providing services to taxonomists for standard genome sequencing and annotation.</title>
        <authorList>
            <consortium name="The Broad Institute Genomics Platform"/>
            <consortium name="The Broad Institute Genome Sequencing Center for Infectious Disease"/>
            <person name="Wu L."/>
            <person name="Ma J."/>
        </authorList>
    </citation>
    <scope>NUCLEOTIDE SEQUENCE [LARGE SCALE GENOMIC DNA]</scope>
    <source>
        <strain evidence="14">KCTC 15012</strain>
    </source>
</reference>
<dbReference type="PANTHER" id="PTHR43690">
    <property type="entry name" value="NARDILYSIN"/>
    <property type="match status" value="1"/>
</dbReference>
<evidence type="ECO:0000256" key="4">
    <source>
        <dbReference type="ARBA" id="ARBA00022723"/>
    </source>
</evidence>
<keyword evidence="3" id="KW-0645">Protease</keyword>
<evidence type="ECO:0000256" key="7">
    <source>
        <dbReference type="ARBA" id="ARBA00023049"/>
    </source>
</evidence>
<evidence type="ECO:0000313" key="14">
    <source>
        <dbReference type="Proteomes" id="UP001597296"/>
    </source>
</evidence>
<dbReference type="InterPro" id="IPR001431">
    <property type="entry name" value="Pept_M16_Zn_BS"/>
</dbReference>
<evidence type="ECO:0000256" key="6">
    <source>
        <dbReference type="ARBA" id="ARBA00022833"/>
    </source>
</evidence>
<evidence type="ECO:0000256" key="9">
    <source>
        <dbReference type="SAM" id="MobiDB-lite"/>
    </source>
</evidence>
<feature type="domain" description="Peptidase M16 C-terminal" evidence="12">
    <location>
        <begin position="193"/>
        <end position="375"/>
    </location>
</feature>
<dbReference type="InterPro" id="IPR050626">
    <property type="entry name" value="Peptidase_M16"/>
</dbReference>
<sequence length="465" mass="50193">MRAALKPSFLLAALLLLARPAEARLFDPETFTLANGLTVVVVPNHRVPIVSHMVWYKVGAADEEPGKSGLAHLLEHLMFKGTPEVPPGAFSKIVARNGGRDNAFTTSDYTGYYQNVAADRLELVMKMEADRMANLALDRDSVETERAVVLEEWRMRVGNSPEARLSQQMEAALFLNSPYHRPVIGWQSEIARLGRDDALAFYRRWYAPNNAVLVVAGDVDAATVRPLAEKYYGALPRRELPPRLHTEEPPPEAARRVTLTDPRVAQPAWRRLYLAPSARAGETRLAQPLEVLAEVIGGGATAQLYRSLVVEQGLAAGVSASYDPVAVGQTSFAIAATPRPGVPLAKLEAAIEREIARIAKGEIPPEEIERAKTRLRASSAYARDSLHTGAQVLGEALAVGLSVEEVESWPDRIAAVTPAEVAEAAARVLDPRGSVTGLLLPEPGTGGKPSVPPAAPAQTSERGIH</sequence>
<dbReference type="PROSITE" id="PS00143">
    <property type="entry name" value="INSULINASE"/>
    <property type="match status" value="1"/>
</dbReference>
<evidence type="ECO:0000259" key="11">
    <source>
        <dbReference type="Pfam" id="PF00675"/>
    </source>
</evidence>
<evidence type="ECO:0000259" key="12">
    <source>
        <dbReference type="Pfam" id="PF05193"/>
    </source>
</evidence>
<dbReference type="InterPro" id="IPR007863">
    <property type="entry name" value="Peptidase_M16_C"/>
</dbReference>
<comment type="caution">
    <text evidence="13">The sequence shown here is derived from an EMBL/GenBank/DDBJ whole genome shotgun (WGS) entry which is preliminary data.</text>
</comment>
<evidence type="ECO:0000256" key="10">
    <source>
        <dbReference type="SAM" id="SignalP"/>
    </source>
</evidence>
<keyword evidence="7" id="KW-0482">Metalloprotease</keyword>
<feature type="domain" description="Peptidase M16 N-terminal" evidence="11">
    <location>
        <begin position="39"/>
        <end position="184"/>
    </location>
</feature>
<dbReference type="Gene3D" id="3.30.830.10">
    <property type="entry name" value="Metalloenzyme, LuxS/M16 peptidase-like"/>
    <property type="match status" value="2"/>
</dbReference>
<keyword evidence="4" id="KW-0479">Metal-binding</keyword>
<gene>
    <name evidence="13" type="ORF">ACFSNB_09610</name>
</gene>
<feature type="signal peptide" evidence="10">
    <location>
        <begin position="1"/>
        <end position="23"/>
    </location>
</feature>
<evidence type="ECO:0000256" key="8">
    <source>
        <dbReference type="RuleBase" id="RU004447"/>
    </source>
</evidence>
<dbReference type="Pfam" id="PF00675">
    <property type="entry name" value="Peptidase_M16"/>
    <property type="match status" value="1"/>
</dbReference>
<name>A0ABW5CB38_9PROT</name>
<dbReference type="RefSeq" id="WP_377315960.1">
    <property type="nucleotide sequence ID" value="NZ_JBHUIY010000016.1"/>
</dbReference>
<evidence type="ECO:0000256" key="1">
    <source>
        <dbReference type="ARBA" id="ARBA00001947"/>
    </source>
</evidence>
<evidence type="ECO:0000256" key="3">
    <source>
        <dbReference type="ARBA" id="ARBA00022670"/>
    </source>
</evidence>
<dbReference type="EMBL" id="JBHUIY010000016">
    <property type="protein sequence ID" value="MFD2234063.1"/>
    <property type="molecule type" value="Genomic_DNA"/>
</dbReference>
<keyword evidence="10" id="KW-0732">Signal</keyword>
<keyword evidence="14" id="KW-1185">Reference proteome</keyword>
<comment type="cofactor">
    <cofactor evidence="1">
        <name>Zn(2+)</name>
        <dbReference type="ChEBI" id="CHEBI:29105"/>
    </cofactor>
</comment>
<proteinExistence type="inferred from homology"/>
<accession>A0ABW5CB38</accession>
<evidence type="ECO:0000256" key="5">
    <source>
        <dbReference type="ARBA" id="ARBA00022801"/>
    </source>
</evidence>
<dbReference type="PANTHER" id="PTHR43690:SF17">
    <property type="entry name" value="PROTEIN YHJJ"/>
    <property type="match status" value="1"/>
</dbReference>
<keyword evidence="5" id="KW-0378">Hydrolase</keyword>
<protein>
    <submittedName>
        <fullName evidence="13">M16 family metallopeptidase</fullName>
    </submittedName>
</protein>
<organism evidence="13 14">
    <name type="scientific">Phaeospirillum tilakii</name>
    <dbReference type="NCBI Taxonomy" id="741673"/>
    <lineage>
        <taxon>Bacteria</taxon>
        <taxon>Pseudomonadati</taxon>
        <taxon>Pseudomonadota</taxon>
        <taxon>Alphaproteobacteria</taxon>
        <taxon>Rhodospirillales</taxon>
        <taxon>Rhodospirillaceae</taxon>
        <taxon>Phaeospirillum</taxon>
    </lineage>
</organism>
<comment type="similarity">
    <text evidence="2 8">Belongs to the peptidase M16 family.</text>
</comment>
<dbReference type="SUPFAM" id="SSF63411">
    <property type="entry name" value="LuxS/MPP-like metallohydrolase"/>
    <property type="match status" value="2"/>
</dbReference>
<feature type="chain" id="PRO_5045615704" evidence="10">
    <location>
        <begin position="24"/>
        <end position="465"/>
    </location>
</feature>
<feature type="region of interest" description="Disordered" evidence="9">
    <location>
        <begin position="434"/>
        <end position="465"/>
    </location>
</feature>
<dbReference type="InterPro" id="IPR011765">
    <property type="entry name" value="Pept_M16_N"/>
</dbReference>
<evidence type="ECO:0000313" key="13">
    <source>
        <dbReference type="EMBL" id="MFD2234063.1"/>
    </source>
</evidence>
<dbReference type="Pfam" id="PF05193">
    <property type="entry name" value="Peptidase_M16_C"/>
    <property type="match status" value="1"/>
</dbReference>
<dbReference type="InterPro" id="IPR011249">
    <property type="entry name" value="Metalloenz_LuxS/M16"/>
</dbReference>
<keyword evidence="6" id="KW-0862">Zinc</keyword>